<reference evidence="1" key="1">
    <citation type="submission" date="2020-08" db="EMBL/GenBank/DDBJ databases">
        <title>Food and environmental bacterial isolates.</title>
        <authorList>
            <person name="Richter L."/>
            <person name="Du Plessis E.M."/>
            <person name="Duvenage S."/>
            <person name="Allam M."/>
            <person name="Korsten L."/>
        </authorList>
    </citation>
    <scope>NUCLEOTIDE SEQUENCE</scope>
    <source>
        <strain evidence="1">UPMP2127</strain>
    </source>
</reference>
<comment type="caution">
    <text evidence="1">The sequence shown here is derived from an EMBL/GenBank/DDBJ whole genome shotgun (WGS) entry which is preliminary data.</text>
</comment>
<protein>
    <submittedName>
        <fullName evidence="1">Host cell division inhibitor Icd-like protein</fullName>
    </submittedName>
</protein>
<dbReference type="EMBL" id="JACNYO010000018">
    <property type="protein sequence ID" value="MBC3213838.1"/>
    <property type="molecule type" value="Genomic_DNA"/>
</dbReference>
<proteinExistence type="predicted"/>
<dbReference type="Proteomes" id="UP000659084">
    <property type="component" value="Unassembled WGS sequence"/>
</dbReference>
<sequence length="61" mass="6804">MTGKKHNTTIFLFASVLRSDPKSLPVMQRVKAATEKEARRQLVRDYVLSFAGRLPLTGNAS</sequence>
<organism evidence="1 2">
    <name type="scientific">Serratia fonticola</name>
    <dbReference type="NCBI Taxonomy" id="47917"/>
    <lineage>
        <taxon>Bacteria</taxon>
        <taxon>Pseudomonadati</taxon>
        <taxon>Pseudomonadota</taxon>
        <taxon>Gammaproteobacteria</taxon>
        <taxon>Enterobacterales</taxon>
        <taxon>Yersiniaceae</taxon>
        <taxon>Serratia</taxon>
    </lineage>
</organism>
<accession>A0AAW3WSF1</accession>
<name>A0AAW3WSF1_SERFO</name>
<dbReference type="RefSeq" id="WP_179252412.1">
    <property type="nucleotide sequence ID" value="NZ_JACBIV010000007.1"/>
</dbReference>
<gene>
    <name evidence="1" type="ORF">H8J20_16960</name>
</gene>
<dbReference type="NCBIfam" id="NF033153">
    <property type="entry name" value="phage_ICD_like"/>
    <property type="match status" value="1"/>
</dbReference>
<dbReference type="AlphaFoldDB" id="A0AAW3WSF1"/>
<evidence type="ECO:0000313" key="1">
    <source>
        <dbReference type="EMBL" id="MBC3213838.1"/>
    </source>
</evidence>
<evidence type="ECO:0000313" key="2">
    <source>
        <dbReference type="Proteomes" id="UP000659084"/>
    </source>
</evidence>